<comment type="caution">
    <text evidence="2">The sequence shown here is derived from an EMBL/GenBank/DDBJ whole genome shotgun (WGS) entry which is preliminary data.</text>
</comment>
<evidence type="ECO:0000313" key="2">
    <source>
        <dbReference type="EMBL" id="KAG5950138.1"/>
    </source>
</evidence>
<protein>
    <submittedName>
        <fullName evidence="2">Uncharacterized protein</fullName>
    </submittedName>
</protein>
<dbReference type="Proteomes" id="UP000742024">
    <property type="component" value="Unassembled WGS sequence"/>
</dbReference>
<reference evidence="2 3" key="1">
    <citation type="journal article" date="2020" name="bioRxiv">
        <title>Whole genome comparisons of ergot fungi reveals the divergence and evolution of species within the genus Claviceps are the result of varying mechanisms driving genome evolution and host range expansion.</title>
        <authorList>
            <person name="Wyka S.A."/>
            <person name="Mondo S.J."/>
            <person name="Liu M."/>
            <person name="Dettman J."/>
            <person name="Nalam V."/>
            <person name="Broders K.D."/>
        </authorList>
    </citation>
    <scope>NUCLEOTIDE SEQUENCE [LARGE SCALE GENOMIC DNA]</scope>
    <source>
        <strain evidence="2 3">LM583</strain>
    </source>
</reference>
<evidence type="ECO:0000256" key="1">
    <source>
        <dbReference type="SAM" id="MobiDB-lite"/>
    </source>
</evidence>
<dbReference type="EMBL" id="SRPR01000903">
    <property type="protein sequence ID" value="KAG5950138.1"/>
    <property type="molecule type" value="Genomic_DNA"/>
</dbReference>
<feature type="compositionally biased region" description="Basic and acidic residues" evidence="1">
    <location>
        <begin position="19"/>
        <end position="32"/>
    </location>
</feature>
<proteinExistence type="predicted"/>
<gene>
    <name evidence="2" type="ORF">E4U57_008019</name>
</gene>
<accession>A0ABQ7P0T3</accession>
<name>A0ABQ7P0T3_9HYPO</name>
<feature type="region of interest" description="Disordered" evidence="1">
    <location>
        <begin position="1"/>
        <end position="38"/>
    </location>
</feature>
<keyword evidence="3" id="KW-1185">Reference proteome</keyword>
<sequence>MPDSHAQVGLESDNFTSSTRDEIAGDSEHSDQVPRMAPNHPLLDAVRLGSEAKISVGGTRHIVEHSALATRIRGVRHEER</sequence>
<organism evidence="2 3">
    <name type="scientific">Claviceps arundinis</name>
    <dbReference type="NCBI Taxonomy" id="1623583"/>
    <lineage>
        <taxon>Eukaryota</taxon>
        <taxon>Fungi</taxon>
        <taxon>Dikarya</taxon>
        <taxon>Ascomycota</taxon>
        <taxon>Pezizomycotina</taxon>
        <taxon>Sordariomycetes</taxon>
        <taxon>Hypocreomycetidae</taxon>
        <taxon>Hypocreales</taxon>
        <taxon>Clavicipitaceae</taxon>
        <taxon>Claviceps</taxon>
    </lineage>
</organism>
<evidence type="ECO:0000313" key="3">
    <source>
        <dbReference type="Proteomes" id="UP000742024"/>
    </source>
</evidence>